<feature type="transmembrane region" description="Helical" evidence="6">
    <location>
        <begin position="12"/>
        <end position="38"/>
    </location>
</feature>
<proteinExistence type="inferred from homology"/>
<feature type="transmembrane region" description="Helical" evidence="6">
    <location>
        <begin position="152"/>
        <end position="173"/>
    </location>
</feature>
<dbReference type="NCBIfam" id="TIGR03717">
    <property type="entry name" value="R_switched_YjbE"/>
    <property type="match status" value="1"/>
</dbReference>
<evidence type="ECO:0000256" key="3">
    <source>
        <dbReference type="ARBA" id="ARBA00022692"/>
    </source>
</evidence>
<evidence type="ECO:0000256" key="2">
    <source>
        <dbReference type="ARBA" id="ARBA00007511"/>
    </source>
</evidence>
<organism evidence="7 8">
    <name type="scientific">Hydrocarboniphaga effusa AP103</name>
    <dbReference type="NCBI Taxonomy" id="1172194"/>
    <lineage>
        <taxon>Bacteria</taxon>
        <taxon>Pseudomonadati</taxon>
        <taxon>Pseudomonadota</taxon>
        <taxon>Gammaproteobacteria</taxon>
        <taxon>Nevskiales</taxon>
        <taxon>Nevskiaceae</taxon>
        <taxon>Hydrocarboniphaga</taxon>
    </lineage>
</organism>
<dbReference type="RefSeq" id="WP_007183620.1">
    <property type="nucleotide sequence ID" value="NZ_AKGD01000001.1"/>
</dbReference>
<dbReference type="STRING" id="1172194.WQQ_06640"/>
<evidence type="ECO:0000256" key="4">
    <source>
        <dbReference type="ARBA" id="ARBA00022989"/>
    </source>
</evidence>
<evidence type="ECO:0008006" key="9">
    <source>
        <dbReference type="Google" id="ProtNLM"/>
    </source>
</evidence>
<keyword evidence="4 6" id="KW-1133">Transmembrane helix</keyword>
<dbReference type="EMBL" id="AKGD01000001">
    <property type="protein sequence ID" value="EIT70527.1"/>
    <property type="molecule type" value="Genomic_DNA"/>
</dbReference>
<dbReference type="Pfam" id="PF03741">
    <property type="entry name" value="TerC"/>
    <property type="match status" value="1"/>
</dbReference>
<evidence type="ECO:0000313" key="8">
    <source>
        <dbReference type="Proteomes" id="UP000003704"/>
    </source>
</evidence>
<evidence type="ECO:0000256" key="5">
    <source>
        <dbReference type="ARBA" id="ARBA00023136"/>
    </source>
</evidence>
<comment type="caution">
    <text evidence="7">The sequence shown here is derived from an EMBL/GenBank/DDBJ whole genome shotgun (WGS) entry which is preliminary data.</text>
</comment>
<comment type="similarity">
    <text evidence="2">Belongs to the TerC family.</text>
</comment>
<evidence type="ECO:0000256" key="1">
    <source>
        <dbReference type="ARBA" id="ARBA00004141"/>
    </source>
</evidence>
<protein>
    <recommendedName>
        <fullName evidence="9">Integral membrane protein TerC</fullName>
    </recommendedName>
</protein>
<dbReference type="PANTHER" id="PTHR30238:SF4">
    <property type="entry name" value="SLL1022 PROTEIN"/>
    <property type="match status" value="1"/>
</dbReference>
<dbReference type="AlphaFoldDB" id="I7ZFR2"/>
<comment type="subcellular location">
    <subcellularLocation>
        <location evidence="1">Membrane</location>
        <topology evidence="1">Multi-pass membrane protein</topology>
    </subcellularLocation>
</comment>
<feature type="transmembrane region" description="Helical" evidence="6">
    <location>
        <begin position="179"/>
        <end position="205"/>
    </location>
</feature>
<feature type="transmembrane region" description="Helical" evidence="6">
    <location>
        <begin position="50"/>
        <end position="67"/>
    </location>
</feature>
<reference evidence="7 8" key="1">
    <citation type="journal article" date="2012" name="J. Bacteriol.">
        <title>Genome Sequence of n-Alkane-Degrading Hydrocarboniphaga effusa Strain AP103T (ATCC BAA-332T).</title>
        <authorList>
            <person name="Chang H.K."/>
            <person name="Zylstra G.J."/>
            <person name="Chae J.C."/>
        </authorList>
    </citation>
    <scope>NUCLEOTIDE SEQUENCE [LARGE SCALE GENOMIC DNA]</scope>
    <source>
        <strain evidence="7 8">AP103</strain>
    </source>
</reference>
<gene>
    <name evidence="7" type="ORF">WQQ_06640</name>
</gene>
<accession>I7ZFR2</accession>
<dbReference type="InterPro" id="IPR022301">
    <property type="entry name" value="Integral_membrane_YjbE"/>
</dbReference>
<dbReference type="Proteomes" id="UP000003704">
    <property type="component" value="Unassembled WGS sequence"/>
</dbReference>
<dbReference type="PANTHER" id="PTHR30238">
    <property type="entry name" value="MEMBRANE BOUND PREDICTED REDOX MODULATOR"/>
    <property type="match status" value="1"/>
</dbReference>
<dbReference type="GO" id="GO:0016020">
    <property type="term" value="C:membrane"/>
    <property type="evidence" value="ECO:0007669"/>
    <property type="project" value="UniProtKB-SubCell"/>
</dbReference>
<sequence>MELMTLPPEWIAAAGALVQVLLIDIVLAGDNAIAVGLAAAGLEARYRRRAILIGLVAAVIARIVFALMTVQLLQIKGLLLVGGLLLLWVCWKMGGDLRTVNAPTNELQAASSPVPKTPLQAVLQILVADISMSLDNVLAVAGAASQHPAMMAFGLLLSIVLMGLAANAIAILLNRYRWIGYLGLAAVLFVALRMIIAGAGELIGFSFPMQG</sequence>
<name>I7ZFR2_9GAMM</name>
<evidence type="ECO:0000313" key="7">
    <source>
        <dbReference type="EMBL" id="EIT70527.1"/>
    </source>
</evidence>
<dbReference type="InterPro" id="IPR005496">
    <property type="entry name" value="Integral_membrane_TerC"/>
</dbReference>
<evidence type="ECO:0000256" key="6">
    <source>
        <dbReference type="SAM" id="Phobius"/>
    </source>
</evidence>
<keyword evidence="5 6" id="KW-0472">Membrane</keyword>
<keyword evidence="3 6" id="KW-0812">Transmembrane</keyword>
<keyword evidence="8" id="KW-1185">Reference proteome</keyword>